<keyword evidence="2" id="KW-1185">Reference proteome</keyword>
<dbReference type="GeneID" id="74896226"/>
<dbReference type="GO" id="GO:1990811">
    <property type="term" value="C:MWP complex"/>
    <property type="evidence" value="ECO:0000318"/>
    <property type="project" value="GO_Central"/>
</dbReference>
<proteinExistence type="predicted"/>
<dbReference type="PANTHER" id="PTHR16220">
    <property type="entry name" value="WD REPEAT PROTEIN 8-RELATED"/>
    <property type="match status" value="1"/>
</dbReference>
<dbReference type="Gene3D" id="2.130.10.10">
    <property type="entry name" value="YVTN repeat-like/Quinoprotein amine dehydrogenase"/>
    <property type="match status" value="2"/>
</dbReference>
<dbReference type="GO" id="GO:1990810">
    <property type="term" value="P:microtubule anchoring at mitotic spindle pole body"/>
    <property type="evidence" value="ECO:0000318"/>
    <property type="project" value="GO_Central"/>
</dbReference>
<dbReference type="SUPFAM" id="SSF50969">
    <property type="entry name" value="YVTN repeat-like/Quinoprotein amine dehydrogenase"/>
    <property type="match status" value="1"/>
</dbReference>
<dbReference type="PANTHER" id="PTHR16220:SF0">
    <property type="entry name" value="WD REPEAT-CONTAINING PROTEIN WRAP73"/>
    <property type="match status" value="1"/>
</dbReference>
<organism evidence="1 2">
    <name type="scientific">Emericella nidulans (strain FGSC A4 / ATCC 38163 / CBS 112.46 / NRRL 194 / M139)</name>
    <name type="common">Aspergillus nidulans</name>
    <dbReference type="NCBI Taxonomy" id="227321"/>
    <lineage>
        <taxon>Eukaryota</taxon>
        <taxon>Fungi</taxon>
        <taxon>Dikarya</taxon>
        <taxon>Ascomycota</taxon>
        <taxon>Pezizomycotina</taxon>
        <taxon>Eurotiomycetes</taxon>
        <taxon>Eurotiomycetidae</taxon>
        <taxon>Eurotiales</taxon>
        <taxon>Aspergillaceae</taxon>
        <taxon>Aspergillus</taxon>
        <taxon>Aspergillus subgen. Nidulantes</taxon>
    </lineage>
</organism>
<gene>
    <name evidence="1" type="ORF">ANIA_10137</name>
</gene>
<dbReference type="OrthoDB" id="308690at2759"/>
<evidence type="ECO:0000313" key="1">
    <source>
        <dbReference type="EMBL" id="CBF88448.1"/>
    </source>
</evidence>
<evidence type="ECO:0000313" key="2">
    <source>
        <dbReference type="Proteomes" id="UP000000560"/>
    </source>
</evidence>
<dbReference type="AlphaFoldDB" id="C8VUG2"/>
<dbReference type="EMBL" id="BN001308">
    <property type="protein sequence ID" value="CBF88448.1"/>
    <property type="molecule type" value="Genomic_DNA"/>
</dbReference>
<dbReference type="eggNOG" id="KOG4497">
    <property type="taxonomic scope" value="Eukaryota"/>
</dbReference>
<dbReference type="KEGG" id="ani:ANIA_10137"/>
<dbReference type="Proteomes" id="UP000000560">
    <property type="component" value="Chromosome VIII"/>
</dbReference>
<accession>C8VUG2</accession>
<dbReference type="InterPro" id="IPR011044">
    <property type="entry name" value="Quino_amine_DH_bsu"/>
</dbReference>
<dbReference type="InParanoid" id="C8VUG2"/>
<dbReference type="VEuPathDB" id="FungiDB:AN10137"/>
<dbReference type="RefSeq" id="XP_050469097.1">
    <property type="nucleotide sequence ID" value="XM_050613268.1"/>
</dbReference>
<reference evidence="2" key="2">
    <citation type="journal article" date="2009" name="Fungal Genet. Biol.">
        <title>The 2008 update of the Aspergillus nidulans genome annotation: a community effort.</title>
        <authorList>
            <person name="Wortman J.R."/>
            <person name="Gilsenan J.M."/>
            <person name="Joardar V."/>
            <person name="Deegan J."/>
            <person name="Clutterbuck J."/>
            <person name="Andersen M.R."/>
            <person name="Archer D."/>
            <person name="Bencina M."/>
            <person name="Braus G."/>
            <person name="Coutinho P."/>
            <person name="von Dohren H."/>
            <person name="Doonan J."/>
            <person name="Driessen A.J."/>
            <person name="Durek P."/>
            <person name="Espeso E."/>
            <person name="Fekete E."/>
            <person name="Flipphi M."/>
            <person name="Estrada C.G."/>
            <person name="Geysens S."/>
            <person name="Goldman G."/>
            <person name="de Groot P.W."/>
            <person name="Hansen K."/>
            <person name="Harris S.D."/>
            <person name="Heinekamp T."/>
            <person name="Helmstaedt K."/>
            <person name="Henrissat B."/>
            <person name="Hofmann G."/>
            <person name="Homan T."/>
            <person name="Horio T."/>
            <person name="Horiuchi H."/>
            <person name="James S."/>
            <person name="Jones M."/>
            <person name="Karaffa L."/>
            <person name="Karanyi Z."/>
            <person name="Kato M."/>
            <person name="Keller N."/>
            <person name="Kelly D.E."/>
            <person name="Kiel J.A."/>
            <person name="Kim J.M."/>
            <person name="van der Klei I.J."/>
            <person name="Klis F.M."/>
            <person name="Kovalchuk A."/>
            <person name="Krasevec N."/>
            <person name="Kubicek C.P."/>
            <person name="Liu B."/>
            <person name="Maccabe A."/>
            <person name="Meyer V."/>
            <person name="Mirabito P."/>
            <person name="Miskei M."/>
            <person name="Mos M."/>
            <person name="Mullins J."/>
            <person name="Nelson D.R."/>
            <person name="Nielsen J."/>
            <person name="Oakley B.R."/>
            <person name="Osmani S.A."/>
            <person name="Pakula T."/>
            <person name="Paszewski A."/>
            <person name="Paulsen I."/>
            <person name="Pilsyk S."/>
            <person name="Pocsi I."/>
            <person name="Punt P.J."/>
            <person name="Ram A.F."/>
            <person name="Ren Q."/>
            <person name="Robellet X."/>
            <person name="Robson G."/>
            <person name="Seiboth B."/>
            <person name="van Solingen P."/>
            <person name="Specht T."/>
            <person name="Sun J."/>
            <person name="Taheri-Talesh N."/>
            <person name="Takeshita N."/>
            <person name="Ussery D."/>
            <person name="vanKuyk P.A."/>
            <person name="Visser H."/>
            <person name="van de Vondervoort P.J."/>
            <person name="de Vries R.P."/>
            <person name="Walton J."/>
            <person name="Xiang X."/>
            <person name="Xiong Y."/>
            <person name="Zeng A.P."/>
            <person name="Brandt B.W."/>
            <person name="Cornell M.J."/>
            <person name="van den Hondel C.A."/>
            <person name="Visser J."/>
            <person name="Oliver S.G."/>
            <person name="Turner G."/>
        </authorList>
    </citation>
    <scope>GENOME REANNOTATION</scope>
    <source>
        <strain evidence="2">FGSC A4 / ATCC 38163 / CBS 112.46 / NRRL 194 / M139</strain>
    </source>
</reference>
<reference evidence="2" key="1">
    <citation type="journal article" date="2005" name="Nature">
        <title>Sequencing of Aspergillus nidulans and comparative analysis with A. fumigatus and A. oryzae.</title>
        <authorList>
            <person name="Galagan J.E."/>
            <person name="Calvo S.E."/>
            <person name="Cuomo C."/>
            <person name="Ma L.J."/>
            <person name="Wortman J.R."/>
            <person name="Batzoglou S."/>
            <person name="Lee S.I."/>
            <person name="Basturkmen M."/>
            <person name="Spevak C.C."/>
            <person name="Clutterbuck J."/>
            <person name="Kapitonov V."/>
            <person name="Jurka J."/>
            <person name="Scazzocchio C."/>
            <person name="Farman M."/>
            <person name="Butler J."/>
            <person name="Purcell S."/>
            <person name="Harris S."/>
            <person name="Braus G.H."/>
            <person name="Draht O."/>
            <person name="Busch S."/>
            <person name="D'Enfert C."/>
            <person name="Bouchier C."/>
            <person name="Goldman G.H."/>
            <person name="Bell-Pedersen D."/>
            <person name="Griffiths-Jones S."/>
            <person name="Doonan J.H."/>
            <person name="Yu J."/>
            <person name="Vienken K."/>
            <person name="Pain A."/>
            <person name="Freitag M."/>
            <person name="Selker E.U."/>
            <person name="Archer D.B."/>
            <person name="Penalva M.A."/>
            <person name="Oakley B.R."/>
            <person name="Momany M."/>
            <person name="Tanaka T."/>
            <person name="Kumagai T."/>
            <person name="Asai K."/>
            <person name="Machida M."/>
            <person name="Nierman W.C."/>
            <person name="Denning D.W."/>
            <person name="Caddick M."/>
            <person name="Hynes M."/>
            <person name="Paoletti M."/>
            <person name="Fischer R."/>
            <person name="Miller B."/>
            <person name="Dyer P."/>
            <person name="Sachs M.S."/>
            <person name="Osmani S.A."/>
            <person name="Birren B.W."/>
        </authorList>
    </citation>
    <scope>NUCLEOTIDE SEQUENCE [LARGE SCALE GENOMIC DNA]</scope>
    <source>
        <strain evidence="2">FGSC A4 / ATCC 38163 / CBS 112.46 / NRRL 194 / M139</strain>
    </source>
</reference>
<protein>
    <submittedName>
        <fullName evidence="1">WD40 domain protein (AFU_orthologue AFUA_1G16540)</fullName>
    </submittedName>
</protein>
<dbReference type="InterPro" id="IPR052778">
    <property type="entry name" value="Centrosome-WD_assoc"/>
</dbReference>
<name>C8VUG2_EMENI</name>
<sequence length="487" mass="53835">MSRLCPTPTSSIDTAGSPSSSIALSQDGEYAAHFYGKDLLIHLNPTSSDFQEVQLVKVKDTGCKFLRFSRKQDTAEARRVFCASDSRILIWDLYPLRQHAEIENVEPGAVNVDFGADENEIVAFHAFNTKLTVFELDSGRSLIIKSPKFSHQNGYGYRPKTGQLAILLKPETSDLLTVHEPLTYEVIGREVLPTVDAQGLKWSPDGHWIAVWEAASAGTKVLVFTADVQLFRTYTGLPESDGLFDLGVRGLEWSPVVRDGLSQVLAVGKIDGTVDLLGTKTFSCSSTLSHIFPIDQSPPSLWRERYAAGGMSLEYAESSSSSAFSTVPEPTSVSRGVSLMGFSFDGKLLSTVDQTRPNIVWVWDLESTPVLVSVLVHEHAVRQVIWHHSSTQMLITTANNALPGVRFWSPHRPPCIFRVPISRSDSGRYDVRWLSSDMGQKSRFWFGSQEDYVLGFIELDEHGAEFKALNTLGGKVLSGSHGTYTNR</sequence>
<dbReference type="InterPro" id="IPR015943">
    <property type="entry name" value="WD40/YVTN_repeat-like_dom_sf"/>
</dbReference>
<dbReference type="OMA" id="CWHLNGD"/>
<dbReference type="GO" id="GO:0005815">
    <property type="term" value="C:microtubule organizing center"/>
    <property type="evidence" value="ECO:0000318"/>
    <property type="project" value="GO_Central"/>
</dbReference>
<dbReference type="SMR" id="C8VUG2"/>
<dbReference type="HOGENOM" id="CLU_024072_1_0_1"/>
<dbReference type="STRING" id="227321.C8VUG2"/>